<organism evidence="1 2">
    <name type="scientific">Candidatus Fukatsuia symbiotica</name>
    <dbReference type="NCBI Taxonomy" id="1878942"/>
    <lineage>
        <taxon>Bacteria</taxon>
        <taxon>Pseudomonadati</taxon>
        <taxon>Pseudomonadota</taxon>
        <taxon>Gammaproteobacteria</taxon>
        <taxon>Enterobacterales</taxon>
        <taxon>Yersiniaceae</taxon>
        <taxon>Candidatus Fukatsuia</taxon>
    </lineage>
</organism>
<keyword evidence="2" id="KW-1185">Reference proteome</keyword>
<dbReference type="KEGG" id="fsm:CCS41_02160"/>
<evidence type="ECO:0000313" key="2">
    <source>
        <dbReference type="Proteomes" id="UP000261875"/>
    </source>
</evidence>
<accession>A0A2U8I3A1</accession>
<reference evidence="1 2" key="1">
    <citation type="submission" date="2017-05" db="EMBL/GenBank/DDBJ databases">
        <title>Genome sequence of Candidatus Fukatsuia symbiotica and Candidatus Hamiltonella defensa from Acyrthosiphon pisum strain 5D.</title>
        <authorList>
            <person name="Patel V.A."/>
            <person name="Chevignon G."/>
            <person name="Russell J.A."/>
            <person name="Oliver K.M."/>
        </authorList>
    </citation>
    <scope>NUCLEOTIDE SEQUENCE [LARGE SCALE GENOMIC DNA]</scope>
    <source>
        <strain evidence="1 2">5D</strain>
    </source>
</reference>
<proteinExistence type="predicted"/>
<dbReference type="Proteomes" id="UP000261875">
    <property type="component" value="Chromosome"/>
</dbReference>
<dbReference type="AlphaFoldDB" id="A0A2U8I3A1"/>
<protein>
    <submittedName>
        <fullName evidence="1">Uncharacterized protein</fullName>
    </submittedName>
</protein>
<name>A0A2U8I3A1_9GAMM</name>
<gene>
    <name evidence="1" type="ORF">CCS41_02160</name>
</gene>
<evidence type="ECO:0000313" key="1">
    <source>
        <dbReference type="EMBL" id="AWK13579.1"/>
    </source>
</evidence>
<sequence length="718" mass="84039">MPLVHPSPTIGLTLSQSNIRFNMTGNGGVKFELTSWDTLQDFFRRLYDMLRGTNSSPDNLQEQLNKLQTRLDNPHLEISHNPFKGVFDPFIDLKNLLPGKMQKEFSVIIDYNQTDLSAGNISVSIKYDNYLLKTIVVENAVRLNNDDIKEYIEEHFNVVTSEYNFSGNFPIENANTDLEGIRKRSEQYLEKSKEKHMSVPDQILQDHKNLRKDICQFLLRFRMDTNILIRSQSSLSRVEQTELENEIQVYLFQVEEDFSRKLDNILNVKEAIESGIPNKELIECIKEVNQIQISFFKEKLNNSIINEKDSDPIDKFVEVLSEKNRLYMCIDSTLLLEEIDKKTILSKIQNEIDSLAICIFKRNLFKFKPDKEDKEDKEEYMYSSILKLSDNLVAAFENKNLSEKTKNEMLNLAQQEILHICTIVDPSTIEEYRVLLDTLIKCRISIHKNMSLNDADKDKLKNIFNEEIKTTARKIFDEQSRISPRKDDDTIEDLVSWHIAFNEYIKSASCIIHDPRLEEGIKEILSSDIDEINAITLKFILSKVRDKLENAKAAEDYNALWKTYEKLFKYPAPIEITNKYLEIKGEILEHIFKPFQFLPIMEEKEATPKHIGWLDRYITMLGKNTIINYPNLGENIKHFIDIKKKEIVSDRWSSILNRIQNEVEKTSSIDDLNHLRKQCNDCIQFIENDSITRLIKKIEETIIGREIYLIFLKKLDKK</sequence>
<dbReference type="EMBL" id="CP021659">
    <property type="protein sequence ID" value="AWK13579.1"/>
    <property type="molecule type" value="Genomic_DNA"/>
</dbReference>
<dbReference type="RefSeq" id="WP_119797130.1">
    <property type="nucleotide sequence ID" value="NZ_CP021659.1"/>
</dbReference>